<keyword evidence="3" id="KW-1185">Reference proteome</keyword>
<sequence length="103" mass="12052">MDKQKENRLIAAYKEYRKISERQEQTAASKRRKAELVQILQKITKEVNRKDAIRVAHQYATTQIPTERRKKDRRAKNNNPKRAAPIKITSVVVNPIENGKNSR</sequence>
<dbReference type="EMBL" id="JAVDXW010000001">
    <property type="protein sequence ID" value="MDR7304158.1"/>
    <property type="molecule type" value="Genomic_DNA"/>
</dbReference>
<dbReference type="Proteomes" id="UP001180845">
    <property type="component" value="Unassembled WGS sequence"/>
</dbReference>
<gene>
    <name evidence="2" type="ORF">JOF55_004339</name>
</gene>
<proteinExistence type="predicted"/>
<comment type="caution">
    <text evidence="2">The sequence shown here is derived from an EMBL/GenBank/DDBJ whole genome shotgun (WGS) entry which is preliminary data.</text>
</comment>
<accession>A0AAE3ZFT9</accession>
<dbReference type="AlphaFoldDB" id="A0AAE3ZFT9"/>
<protein>
    <submittedName>
        <fullName evidence="2">Uncharacterized protein</fullName>
    </submittedName>
</protein>
<evidence type="ECO:0000313" key="2">
    <source>
        <dbReference type="EMBL" id="MDR7304158.1"/>
    </source>
</evidence>
<organism evidence="2 3">
    <name type="scientific">Haloactinomyces albus</name>
    <dbReference type="NCBI Taxonomy" id="1352928"/>
    <lineage>
        <taxon>Bacteria</taxon>
        <taxon>Bacillati</taxon>
        <taxon>Actinomycetota</taxon>
        <taxon>Actinomycetes</taxon>
        <taxon>Actinopolysporales</taxon>
        <taxon>Actinopolysporaceae</taxon>
        <taxon>Haloactinomyces</taxon>
    </lineage>
</organism>
<feature type="compositionally biased region" description="Low complexity" evidence="1">
    <location>
        <begin position="77"/>
        <end position="87"/>
    </location>
</feature>
<evidence type="ECO:0000313" key="3">
    <source>
        <dbReference type="Proteomes" id="UP001180845"/>
    </source>
</evidence>
<name>A0AAE3ZFT9_9ACTN</name>
<evidence type="ECO:0000256" key="1">
    <source>
        <dbReference type="SAM" id="MobiDB-lite"/>
    </source>
</evidence>
<reference evidence="2" key="1">
    <citation type="submission" date="2023-07" db="EMBL/GenBank/DDBJ databases">
        <title>Sequencing the genomes of 1000 actinobacteria strains.</title>
        <authorList>
            <person name="Klenk H.-P."/>
        </authorList>
    </citation>
    <scope>NUCLEOTIDE SEQUENCE</scope>
    <source>
        <strain evidence="2">DSM 45977</strain>
    </source>
</reference>
<dbReference type="RefSeq" id="WP_310277440.1">
    <property type="nucleotide sequence ID" value="NZ_JAVDXW010000001.1"/>
</dbReference>
<feature type="region of interest" description="Disordered" evidence="1">
    <location>
        <begin position="62"/>
        <end position="103"/>
    </location>
</feature>